<name>A0A1J4JCU4_9EUKA</name>
<dbReference type="VEuPathDB" id="TrichDB:TRFO_38712"/>
<sequence>MSETPYEYINFSEVLFLQPKNTGTMPTTISSDYAREPQSARRKPKASSPRNKSSRKHELASHLQDSPYLKGPFTIRPPTHGEPSSARSVANNQNQRYSEVYVPPYIQRSSVPSRRKRSEGPPLLYQQRNKILSMNRNEFFKGLSSKYQKVAAMTPYGMDMTHYRECGLRRSARNRQEEEYEDMVETAATNRIKTQARLFDVQNDKRFHKDYMFNEKYPALRMIPVSDRIARSGDDSVIFI</sequence>
<dbReference type="RefSeq" id="XP_068348229.1">
    <property type="nucleotide sequence ID" value="XM_068512210.1"/>
</dbReference>
<evidence type="ECO:0000313" key="2">
    <source>
        <dbReference type="EMBL" id="OHS95092.1"/>
    </source>
</evidence>
<evidence type="ECO:0000256" key="1">
    <source>
        <dbReference type="SAM" id="MobiDB-lite"/>
    </source>
</evidence>
<reference evidence="2" key="1">
    <citation type="submission" date="2016-10" db="EMBL/GenBank/DDBJ databases">
        <authorList>
            <person name="Benchimol M."/>
            <person name="Almeida L.G."/>
            <person name="Vasconcelos A.T."/>
            <person name="Perreira-Neves A."/>
            <person name="Rosa I.A."/>
            <person name="Tasca T."/>
            <person name="Bogo M.R."/>
            <person name="de Souza W."/>
        </authorList>
    </citation>
    <scope>NUCLEOTIDE SEQUENCE [LARGE SCALE GENOMIC DNA]</scope>
    <source>
        <strain evidence="2">K</strain>
    </source>
</reference>
<dbReference type="Proteomes" id="UP000179807">
    <property type="component" value="Unassembled WGS sequence"/>
</dbReference>
<protein>
    <submittedName>
        <fullName evidence="2">Uncharacterized protein</fullName>
    </submittedName>
</protein>
<feature type="compositionally biased region" description="Polar residues" evidence="1">
    <location>
        <begin position="21"/>
        <end position="31"/>
    </location>
</feature>
<feature type="compositionally biased region" description="Polar residues" evidence="1">
    <location>
        <begin position="85"/>
        <end position="97"/>
    </location>
</feature>
<organism evidence="2 3">
    <name type="scientific">Tritrichomonas foetus</name>
    <dbReference type="NCBI Taxonomy" id="1144522"/>
    <lineage>
        <taxon>Eukaryota</taxon>
        <taxon>Metamonada</taxon>
        <taxon>Parabasalia</taxon>
        <taxon>Tritrichomonadida</taxon>
        <taxon>Tritrichomonadidae</taxon>
        <taxon>Tritrichomonas</taxon>
    </lineage>
</organism>
<proteinExistence type="predicted"/>
<feature type="region of interest" description="Disordered" evidence="1">
    <location>
        <begin position="21"/>
        <end position="122"/>
    </location>
</feature>
<evidence type="ECO:0000313" key="3">
    <source>
        <dbReference type="Proteomes" id="UP000179807"/>
    </source>
</evidence>
<accession>A0A1J4JCU4</accession>
<comment type="caution">
    <text evidence="2">The sequence shown here is derived from an EMBL/GenBank/DDBJ whole genome shotgun (WGS) entry which is preliminary data.</text>
</comment>
<dbReference type="AlphaFoldDB" id="A0A1J4JCU4"/>
<gene>
    <name evidence="2" type="ORF">TRFO_38712</name>
</gene>
<dbReference type="EMBL" id="MLAK01001265">
    <property type="protein sequence ID" value="OHS95092.1"/>
    <property type="molecule type" value="Genomic_DNA"/>
</dbReference>
<dbReference type="GeneID" id="94846914"/>
<keyword evidence="3" id="KW-1185">Reference proteome</keyword>